<feature type="compositionally biased region" description="Acidic residues" evidence="2">
    <location>
        <begin position="350"/>
        <end position="361"/>
    </location>
</feature>
<organism evidence="4 5">
    <name type="scientific">Operophtera brumata</name>
    <name type="common">Winter moth</name>
    <name type="synonym">Phalaena brumata</name>
    <dbReference type="NCBI Taxonomy" id="104452"/>
    <lineage>
        <taxon>Eukaryota</taxon>
        <taxon>Metazoa</taxon>
        <taxon>Ecdysozoa</taxon>
        <taxon>Arthropoda</taxon>
        <taxon>Hexapoda</taxon>
        <taxon>Insecta</taxon>
        <taxon>Pterygota</taxon>
        <taxon>Neoptera</taxon>
        <taxon>Endopterygota</taxon>
        <taxon>Lepidoptera</taxon>
        <taxon>Glossata</taxon>
        <taxon>Ditrysia</taxon>
        <taxon>Geometroidea</taxon>
        <taxon>Geometridae</taxon>
        <taxon>Larentiinae</taxon>
        <taxon>Operophtera</taxon>
    </lineage>
</organism>
<dbReference type="Pfam" id="PF25567">
    <property type="entry name" value="TPR_SYO1"/>
    <property type="match status" value="1"/>
</dbReference>
<dbReference type="GO" id="GO:0051082">
    <property type="term" value="F:unfolded protein binding"/>
    <property type="evidence" value="ECO:0007669"/>
    <property type="project" value="TreeGrafter"/>
</dbReference>
<feature type="compositionally biased region" description="Basic residues" evidence="2">
    <location>
        <begin position="1"/>
        <end position="12"/>
    </location>
</feature>
<dbReference type="SUPFAM" id="SSF48371">
    <property type="entry name" value="ARM repeat"/>
    <property type="match status" value="1"/>
</dbReference>
<evidence type="ECO:0000313" key="5">
    <source>
        <dbReference type="Proteomes" id="UP000037510"/>
    </source>
</evidence>
<dbReference type="EMBL" id="JTDY01002242">
    <property type="protein sequence ID" value="KOB71817.1"/>
    <property type="molecule type" value="Genomic_DNA"/>
</dbReference>
<dbReference type="Proteomes" id="UP000037510">
    <property type="component" value="Unassembled WGS sequence"/>
</dbReference>
<evidence type="ECO:0000259" key="3">
    <source>
        <dbReference type="Pfam" id="PF25567"/>
    </source>
</evidence>
<name>A0A0L7L8I3_OPEBR</name>
<dbReference type="AlphaFoldDB" id="A0A0L7L8I3"/>
<dbReference type="Gene3D" id="1.25.10.10">
    <property type="entry name" value="Leucine-rich Repeat Variant"/>
    <property type="match status" value="1"/>
</dbReference>
<dbReference type="GO" id="GO:0006606">
    <property type="term" value="P:protein import into nucleus"/>
    <property type="evidence" value="ECO:0007669"/>
    <property type="project" value="TreeGrafter"/>
</dbReference>
<feature type="region of interest" description="Disordered" evidence="2">
    <location>
        <begin position="1"/>
        <end position="27"/>
    </location>
</feature>
<sequence length="641" mass="70679">MGKIRKPRPGRAKRNEPVEDTSQEEEIPIDSKENAIQTVMDQLQAPNVEEKYCGLQTLALLIEDPSNVPQIIEQGLVKVAAPLLLDAASSVRNAAAGMLRNMSAVSMEICDSMVDQDAMTPLTCYFHEHTETWTPDSSSKTNTEDIDTFVQCINLLLNVCESSEIAIKYVGQTKILDILPRYLDLSVFGNYVVTAVLQCLIVVIEDNPIAMEKIKTNAERQLTILLSLEGNEPSMLLVKTLSAGVIINACSGNIASLPVDVINQIISILATTLGVDHRLACNQISSNVPLSNAAGKVEPPTGKEAQILDNQIKAILDILDAQQSAIEIITNICSCEDNDGDDNDNAQGDDSSESDEMEDDQNQCMNENCTVLAEDRLPPQVLEALISLQLFEKVWARTQVPAQNVLLILKEYEGSQLIHKKVHTLQTRSLLCINNMLSALPAEALGGVSGLYKMWTEAGKLVFTENEDNVNLSESATAVMRAALDKMKLNENGNAGDGSFFKDLRIRECLVPEIRSNLLRMLGSLALLLVTNLNETNTDTVLVQAITQFILEQAHKENDVWVLAEAVDTIIDLYSEDETDVIAAKEDLVQKLTILLPVLKLKARQQKKLPKKYKVLVSTALTNLPRFIKYKRDRVSKVSLD</sequence>
<comment type="similarity">
    <text evidence="1">Belongs to the nuclear import and ribosome assembly adapter family.</text>
</comment>
<dbReference type="STRING" id="104452.A0A0L7L8I3"/>
<dbReference type="InterPro" id="IPR011989">
    <property type="entry name" value="ARM-like"/>
</dbReference>
<protein>
    <submittedName>
        <fullName evidence="4">71 kDa protein</fullName>
    </submittedName>
</protein>
<dbReference type="GO" id="GO:0042273">
    <property type="term" value="P:ribosomal large subunit biogenesis"/>
    <property type="evidence" value="ECO:0007669"/>
    <property type="project" value="TreeGrafter"/>
</dbReference>
<dbReference type="InterPro" id="IPR052616">
    <property type="entry name" value="SYO1-like"/>
</dbReference>
<reference evidence="4 5" key="1">
    <citation type="journal article" date="2015" name="Genome Biol. Evol.">
        <title>The genome of winter moth (Operophtera brumata) provides a genomic perspective on sexual dimorphism and phenology.</title>
        <authorList>
            <person name="Derks M.F."/>
            <person name="Smit S."/>
            <person name="Salis L."/>
            <person name="Schijlen E."/>
            <person name="Bossers A."/>
            <person name="Mateman C."/>
            <person name="Pijl A.S."/>
            <person name="de Ridder D."/>
            <person name="Groenen M.A."/>
            <person name="Visser M.E."/>
            <person name="Megens H.J."/>
        </authorList>
    </citation>
    <scope>NUCLEOTIDE SEQUENCE [LARGE SCALE GENOMIC DNA]</scope>
    <source>
        <strain evidence="4">WM2013NL</strain>
        <tissue evidence="4">Head and thorax</tissue>
    </source>
</reference>
<feature type="domain" description="SYO1-like TPR repeats" evidence="3">
    <location>
        <begin position="380"/>
        <end position="634"/>
    </location>
</feature>
<evidence type="ECO:0000313" key="4">
    <source>
        <dbReference type="EMBL" id="KOB71817.1"/>
    </source>
</evidence>
<accession>A0A0L7L8I3</accession>
<evidence type="ECO:0000256" key="2">
    <source>
        <dbReference type="SAM" id="MobiDB-lite"/>
    </source>
</evidence>
<gene>
    <name evidence="4" type="ORF">OBRU01_13300</name>
</gene>
<keyword evidence="5" id="KW-1185">Reference proteome</keyword>
<dbReference type="PANTHER" id="PTHR13347:SF1">
    <property type="entry name" value="HEAT REPEAT-CONTAINING PROTEIN 3"/>
    <property type="match status" value="1"/>
</dbReference>
<dbReference type="InterPro" id="IPR016024">
    <property type="entry name" value="ARM-type_fold"/>
</dbReference>
<comment type="caution">
    <text evidence="4">The sequence shown here is derived from an EMBL/GenBank/DDBJ whole genome shotgun (WGS) entry which is preliminary data.</text>
</comment>
<dbReference type="PANTHER" id="PTHR13347">
    <property type="entry name" value="HEAT REPEAT-CONTAINING PROTEIN 3"/>
    <property type="match status" value="1"/>
</dbReference>
<evidence type="ECO:0000256" key="1">
    <source>
        <dbReference type="ARBA" id="ARBA00049983"/>
    </source>
</evidence>
<feature type="compositionally biased region" description="Acidic residues" evidence="2">
    <location>
        <begin position="18"/>
        <end position="27"/>
    </location>
</feature>
<feature type="region of interest" description="Disordered" evidence="2">
    <location>
        <begin position="339"/>
        <end position="362"/>
    </location>
</feature>
<dbReference type="InterPro" id="IPR057990">
    <property type="entry name" value="TPR_SYO1"/>
</dbReference>
<proteinExistence type="inferred from homology"/>